<keyword evidence="6 10" id="KW-0418">Kinase</keyword>
<evidence type="ECO:0000256" key="8">
    <source>
        <dbReference type="ARBA" id="ARBA00023152"/>
    </source>
</evidence>
<name>A8ME81_CALMQ</name>
<evidence type="ECO:0000313" key="11">
    <source>
        <dbReference type="Proteomes" id="UP000001137"/>
    </source>
</evidence>
<dbReference type="GO" id="GO:0006002">
    <property type="term" value="P:fructose 6-phosphate metabolic process"/>
    <property type="evidence" value="ECO:0007669"/>
    <property type="project" value="InterPro"/>
</dbReference>
<dbReference type="PANTHER" id="PTHR13697">
    <property type="entry name" value="PHOSPHOFRUCTOKINASE"/>
    <property type="match status" value="1"/>
</dbReference>
<keyword evidence="11" id="KW-1185">Reference proteome</keyword>
<dbReference type="SUPFAM" id="SSF53784">
    <property type="entry name" value="Phosphofructokinase"/>
    <property type="match status" value="1"/>
</dbReference>
<dbReference type="Gene3D" id="3.40.50.450">
    <property type="match status" value="1"/>
</dbReference>
<evidence type="ECO:0000256" key="1">
    <source>
        <dbReference type="ARBA" id="ARBA00001946"/>
    </source>
</evidence>
<dbReference type="GO" id="GO:0030388">
    <property type="term" value="P:fructose 1,6-bisphosphate metabolic process"/>
    <property type="evidence" value="ECO:0007669"/>
    <property type="project" value="TreeGrafter"/>
</dbReference>
<evidence type="ECO:0000256" key="7">
    <source>
        <dbReference type="ARBA" id="ARBA00022842"/>
    </source>
</evidence>
<dbReference type="UniPathway" id="UPA00109">
    <property type="reaction ID" value="UER00182"/>
</dbReference>
<keyword evidence="3" id="KW-0963">Cytoplasm</keyword>
<dbReference type="GO" id="GO:0061621">
    <property type="term" value="P:canonical glycolysis"/>
    <property type="evidence" value="ECO:0007669"/>
    <property type="project" value="TreeGrafter"/>
</dbReference>
<evidence type="ECO:0000256" key="4">
    <source>
        <dbReference type="ARBA" id="ARBA00022679"/>
    </source>
</evidence>
<dbReference type="PIRSF" id="PIRSF000532">
    <property type="entry name" value="ATP_PFK_prok"/>
    <property type="match status" value="1"/>
</dbReference>
<dbReference type="Proteomes" id="UP000001137">
    <property type="component" value="Chromosome"/>
</dbReference>
<evidence type="ECO:0000313" key="10">
    <source>
        <dbReference type="EMBL" id="ABW02087.1"/>
    </source>
</evidence>
<keyword evidence="7" id="KW-0460">Magnesium</keyword>
<dbReference type="InterPro" id="IPR022953">
    <property type="entry name" value="ATP_PFK"/>
</dbReference>
<dbReference type="GO" id="GO:0070095">
    <property type="term" value="F:fructose-6-phosphate binding"/>
    <property type="evidence" value="ECO:0007669"/>
    <property type="project" value="TreeGrafter"/>
</dbReference>
<dbReference type="GO" id="GO:0046872">
    <property type="term" value="F:metal ion binding"/>
    <property type="evidence" value="ECO:0007669"/>
    <property type="project" value="UniProtKB-KW"/>
</dbReference>
<organism evidence="10 11">
    <name type="scientific">Caldivirga maquilingensis (strain ATCC 700844 / DSM 13496 / JCM 10307 / IC-167)</name>
    <dbReference type="NCBI Taxonomy" id="397948"/>
    <lineage>
        <taxon>Archaea</taxon>
        <taxon>Thermoproteota</taxon>
        <taxon>Thermoprotei</taxon>
        <taxon>Thermoproteales</taxon>
        <taxon>Thermoproteaceae</taxon>
        <taxon>Caldivirga</taxon>
    </lineage>
</organism>
<dbReference type="OrthoDB" id="104892at2157"/>
<dbReference type="RefSeq" id="WP_012186306.1">
    <property type="nucleotide sequence ID" value="NC_009954.1"/>
</dbReference>
<evidence type="ECO:0000256" key="5">
    <source>
        <dbReference type="ARBA" id="ARBA00022723"/>
    </source>
</evidence>
<dbReference type="GeneID" id="5709890"/>
<dbReference type="eggNOG" id="arCOG03641">
    <property type="taxonomic scope" value="Archaea"/>
</dbReference>
<dbReference type="Pfam" id="PF00365">
    <property type="entry name" value="PFK"/>
    <property type="match status" value="1"/>
</dbReference>
<dbReference type="KEGG" id="cma:Cmaq_1260"/>
<comment type="pathway">
    <text evidence="2">Carbohydrate degradation; glycolysis; D-glyceraldehyde 3-phosphate and glycerone phosphate from D-glucose: step 3/4.</text>
</comment>
<sequence>MRIGVLTGGGDAPGLNIAVYSFIKLAERNHEVYVIYHGWRGLLEREVRRITSLDLVDFAFSGGTYIKTSRTNPFKDEERARLLERNVKELGLDVVVAIGGDDTLGAAGEAQRRGILNAVGIPKTIDNDVFGTDFTIGFDSAVNAAVNVTESFKTTLISHERIGVVEVMGREAGWVALHTGLATMADATLIPEKQVSWDSVVRRVKEAYEKKHWALVVVSEGIKEYEGPRDEFGHARLGGVGNELADYIEKATGIETRAVIPGHIIRGVSPSAFDRTLAIRYATAAYEAIENDRFGIMVAYSNGELTHVPIVEVVGKNKLVSGYWLRLYETYWGDLN</sequence>
<dbReference type="STRING" id="397948.Cmaq_1260"/>
<evidence type="ECO:0000256" key="3">
    <source>
        <dbReference type="ARBA" id="ARBA00022490"/>
    </source>
</evidence>
<protein>
    <submittedName>
        <fullName evidence="10">6-phosphofructokinase</fullName>
        <ecNumber evidence="10">2.7.1.11</ecNumber>
    </submittedName>
</protein>
<dbReference type="EC" id="2.7.1.11" evidence="10"/>
<dbReference type="PRINTS" id="PR00476">
    <property type="entry name" value="PHFRCTKINASE"/>
</dbReference>
<dbReference type="GO" id="GO:0048029">
    <property type="term" value="F:monosaccharide binding"/>
    <property type="evidence" value="ECO:0007669"/>
    <property type="project" value="TreeGrafter"/>
</dbReference>
<dbReference type="GO" id="GO:0005524">
    <property type="term" value="F:ATP binding"/>
    <property type="evidence" value="ECO:0007669"/>
    <property type="project" value="InterPro"/>
</dbReference>
<dbReference type="EMBL" id="CP000852">
    <property type="protein sequence ID" value="ABW02087.1"/>
    <property type="molecule type" value="Genomic_DNA"/>
</dbReference>
<dbReference type="HOGENOM" id="CLU_020655_0_0_2"/>
<keyword evidence="5" id="KW-0479">Metal-binding</keyword>
<dbReference type="NCBIfam" id="NF002872">
    <property type="entry name" value="PRK03202.1"/>
    <property type="match status" value="1"/>
</dbReference>
<dbReference type="GO" id="GO:0003872">
    <property type="term" value="F:6-phosphofructokinase activity"/>
    <property type="evidence" value="ECO:0007669"/>
    <property type="project" value="UniProtKB-EC"/>
</dbReference>
<dbReference type="GO" id="GO:0016208">
    <property type="term" value="F:AMP binding"/>
    <property type="evidence" value="ECO:0007669"/>
    <property type="project" value="TreeGrafter"/>
</dbReference>
<dbReference type="InterPro" id="IPR035966">
    <property type="entry name" value="PKF_sf"/>
</dbReference>
<evidence type="ECO:0000256" key="6">
    <source>
        <dbReference type="ARBA" id="ARBA00022777"/>
    </source>
</evidence>
<accession>A8ME81</accession>
<gene>
    <name evidence="10" type="ordered locus">Cmaq_1260</name>
</gene>
<keyword evidence="8" id="KW-0324">Glycolysis</keyword>
<evidence type="ECO:0000259" key="9">
    <source>
        <dbReference type="Pfam" id="PF00365"/>
    </source>
</evidence>
<dbReference type="InterPro" id="IPR000023">
    <property type="entry name" value="Phosphofructokinase_dom"/>
</dbReference>
<evidence type="ECO:0000256" key="2">
    <source>
        <dbReference type="ARBA" id="ARBA00004679"/>
    </source>
</evidence>
<dbReference type="PANTHER" id="PTHR13697:SF52">
    <property type="entry name" value="ATP-DEPENDENT 6-PHOSPHOFRUCTOKINASE 3"/>
    <property type="match status" value="1"/>
</dbReference>
<keyword evidence="4 10" id="KW-0808">Transferase</keyword>
<reference evidence="10 11" key="1">
    <citation type="submission" date="2007-10" db="EMBL/GenBank/DDBJ databases">
        <title>Complete sequence of Caldivirga maquilingensis IC-167.</title>
        <authorList>
            <consortium name="US DOE Joint Genome Institute"/>
            <person name="Copeland A."/>
            <person name="Lucas S."/>
            <person name="Lapidus A."/>
            <person name="Barry K."/>
            <person name="Glavina del Rio T."/>
            <person name="Dalin E."/>
            <person name="Tice H."/>
            <person name="Pitluck S."/>
            <person name="Saunders E."/>
            <person name="Brettin T."/>
            <person name="Bruce D."/>
            <person name="Detter J.C."/>
            <person name="Han C."/>
            <person name="Schmutz J."/>
            <person name="Larimer F."/>
            <person name="Land M."/>
            <person name="Hauser L."/>
            <person name="Kyrpides N."/>
            <person name="Ivanova N."/>
            <person name="Biddle J.F."/>
            <person name="Zhang Z."/>
            <person name="Fitz-Gibbon S.T."/>
            <person name="Lowe T.M."/>
            <person name="Saltikov C."/>
            <person name="House C.H."/>
            <person name="Richardson P."/>
        </authorList>
    </citation>
    <scope>NUCLEOTIDE SEQUENCE [LARGE SCALE GENOMIC DNA]</scope>
    <source>
        <strain evidence="11">ATCC 700844 / DSM 13496 / JCM 10307 / IC-167</strain>
    </source>
</reference>
<dbReference type="GO" id="GO:0042802">
    <property type="term" value="F:identical protein binding"/>
    <property type="evidence" value="ECO:0007669"/>
    <property type="project" value="TreeGrafter"/>
</dbReference>
<comment type="cofactor">
    <cofactor evidence="1">
        <name>Mg(2+)</name>
        <dbReference type="ChEBI" id="CHEBI:18420"/>
    </cofactor>
</comment>
<dbReference type="InterPro" id="IPR012003">
    <property type="entry name" value="ATP_PFK_prok-type"/>
</dbReference>
<feature type="domain" description="Phosphofructokinase" evidence="9">
    <location>
        <begin position="2"/>
        <end position="289"/>
    </location>
</feature>
<dbReference type="GO" id="GO:0005945">
    <property type="term" value="C:6-phosphofructokinase complex"/>
    <property type="evidence" value="ECO:0007669"/>
    <property type="project" value="TreeGrafter"/>
</dbReference>
<dbReference type="Gene3D" id="3.40.50.460">
    <property type="entry name" value="Phosphofructokinase domain"/>
    <property type="match status" value="1"/>
</dbReference>
<dbReference type="AlphaFoldDB" id="A8ME81"/>
<proteinExistence type="predicted"/>